<evidence type="ECO:0000256" key="1">
    <source>
        <dbReference type="SAM" id="MobiDB-lite"/>
    </source>
</evidence>
<feature type="region of interest" description="Disordered" evidence="1">
    <location>
        <begin position="1"/>
        <end position="22"/>
    </location>
</feature>
<evidence type="ECO:0000313" key="3">
    <source>
        <dbReference type="EnsemblMetazoa" id="G30813.1:cds"/>
    </source>
</evidence>
<evidence type="ECO:0000313" key="4">
    <source>
        <dbReference type="Proteomes" id="UP000005408"/>
    </source>
</evidence>
<keyword evidence="2" id="KW-0472">Membrane</keyword>
<keyword evidence="4" id="KW-1185">Reference proteome</keyword>
<reference evidence="3" key="1">
    <citation type="submission" date="2022-08" db="UniProtKB">
        <authorList>
            <consortium name="EnsemblMetazoa"/>
        </authorList>
    </citation>
    <scope>IDENTIFICATION</scope>
    <source>
        <strain evidence="3">05x7-T-G4-1.051#20</strain>
    </source>
</reference>
<protein>
    <submittedName>
        <fullName evidence="3">Uncharacterized protein</fullName>
    </submittedName>
</protein>
<sequence length="138" mass="15606">MDPSSILQTSMQNSSRVQRTEETTEYVSQQRECKCPCAIMKNRVIIKNEAELLTKIDNMKKELTVNKSLLSSSIRKRTSAVDPRPSASIVGGTISVVIIATFVGFIALSDLTRVINFCWKTILKRWNNIKRATQEEKV</sequence>
<feature type="transmembrane region" description="Helical" evidence="2">
    <location>
        <begin position="86"/>
        <end position="108"/>
    </location>
</feature>
<name>A0A8W8M3M3_MAGGI</name>
<accession>A0A8W8M3M3</accession>
<feature type="compositionally biased region" description="Polar residues" evidence="1">
    <location>
        <begin position="1"/>
        <end position="17"/>
    </location>
</feature>
<keyword evidence="2" id="KW-1133">Transmembrane helix</keyword>
<dbReference type="AlphaFoldDB" id="A0A8W8M3M3"/>
<dbReference type="EnsemblMetazoa" id="G30813.1">
    <property type="protein sequence ID" value="G30813.1:cds"/>
    <property type="gene ID" value="G30813"/>
</dbReference>
<evidence type="ECO:0000256" key="2">
    <source>
        <dbReference type="SAM" id="Phobius"/>
    </source>
</evidence>
<organism evidence="3 4">
    <name type="scientific">Magallana gigas</name>
    <name type="common">Pacific oyster</name>
    <name type="synonym">Crassostrea gigas</name>
    <dbReference type="NCBI Taxonomy" id="29159"/>
    <lineage>
        <taxon>Eukaryota</taxon>
        <taxon>Metazoa</taxon>
        <taxon>Spiralia</taxon>
        <taxon>Lophotrochozoa</taxon>
        <taxon>Mollusca</taxon>
        <taxon>Bivalvia</taxon>
        <taxon>Autobranchia</taxon>
        <taxon>Pteriomorphia</taxon>
        <taxon>Ostreida</taxon>
        <taxon>Ostreoidea</taxon>
        <taxon>Ostreidae</taxon>
        <taxon>Magallana</taxon>
    </lineage>
</organism>
<dbReference type="Proteomes" id="UP000005408">
    <property type="component" value="Unassembled WGS sequence"/>
</dbReference>
<keyword evidence="2" id="KW-0812">Transmembrane</keyword>
<proteinExistence type="predicted"/>